<feature type="compositionally biased region" description="Polar residues" evidence="1">
    <location>
        <begin position="97"/>
        <end position="106"/>
    </location>
</feature>
<dbReference type="PANTHER" id="PTHR42024:SF1">
    <property type="entry name" value="AMINO ACID PERMEASE_ SLC12A DOMAIN-CONTAINING PROTEIN"/>
    <property type="match status" value="1"/>
</dbReference>
<dbReference type="EMBL" id="JARH01000157">
    <property type="protein sequence ID" value="EXF84637.1"/>
    <property type="molecule type" value="Genomic_DNA"/>
</dbReference>
<sequence length="468" mass="52180">MIEKAAPGADNPPDPRHPRPSDVNTEHHHPHRKNPTAFGRHSLQIIQPQKPASTLLADGQRQHEFKPDTRDGDVDEKRSHAPNLPDIDTSRRPASAPHNQPSSPQSPKKRTTRPSHDFDRRYDGPFSRPSLAMTRRSSLSPTRPSTDPNTPHTGEAPGTAGDPPRTLPAFQPTPPPLNYTLRTRKTAIALFWTLILFDSIAMPIALYFGLWYGVGPGTNTPTEKKEKLSANAVFSIVTAAVGGASIVEYFVRFWRLWRKGSTCRVIGAHRWYLDWFHWNFSFAWIIIMVELIVGTVPRNPPIRLLSMPVPTMLLVFGTQLLLIDALRALHLPSPLRISSVPRKAQLRPGIYSLIEDVCAVDGSGGTDFRVALDRRYEASHVFRAMLRRLGAFWAVGAEGCAVLCTALIFTLDGEVAYVVGWSLPFVWAGVWTVATFWYVKRELRREVKAWSEEVARKGVAGSSSMASV</sequence>
<feature type="transmembrane region" description="Helical" evidence="2">
    <location>
        <begin position="189"/>
        <end position="212"/>
    </location>
</feature>
<comment type="caution">
    <text evidence="3">The sequence shown here is derived from an EMBL/GenBank/DDBJ whole genome shotgun (WGS) entry which is preliminary data.</text>
</comment>
<evidence type="ECO:0000256" key="1">
    <source>
        <dbReference type="SAM" id="MobiDB-lite"/>
    </source>
</evidence>
<dbReference type="KEGG" id="cfj:CFIO01_10634"/>
<feature type="compositionally biased region" description="Low complexity" evidence="1">
    <location>
        <begin position="134"/>
        <end position="148"/>
    </location>
</feature>
<feature type="transmembrane region" description="Helical" evidence="2">
    <location>
        <begin position="415"/>
        <end position="439"/>
    </location>
</feature>
<dbReference type="AlphaFoldDB" id="A0A010QWQ2"/>
<evidence type="ECO:0000313" key="3">
    <source>
        <dbReference type="EMBL" id="EXF84637.1"/>
    </source>
</evidence>
<dbReference type="eggNOG" id="ENOG502S6PD">
    <property type="taxonomic scope" value="Eukaryota"/>
</dbReference>
<feature type="compositionally biased region" description="Basic and acidic residues" evidence="1">
    <location>
        <begin position="114"/>
        <end position="123"/>
    </location>
</feature>
<feature type="transmembrane region" description="Helical" evidence="2">
    <location>
        <begin position="389"/>
        <end position="409"/>
    </location>
</feature>
<dbReference type="HOGENOM" id="CLU_038384_3_0_1"/>
<name>A0A010QWQ2_9PEZI</name>
<keyword evidence="4" id="KW-1185">Reference proteome</keyword>
<keyword evidence="2" id="KW-1133">Transmembrane helix</keyword>
<feature type="transmembrane region" description="Helical" evidence="2">
    <location>
        <begin position="232"/>
        <end position="251"/>
    </location>
</feature>
<gene>
    <name evidence="3" type="ORF">CFIO01_10634</name>
</gene>
<evidence type="ECO:0000313" key="4">
    <source>
        <dbReference type="Proteomes" id="UP000020467"/>
    </source>
</evidence>
<keyword evidence="2" id="KW-0472">Membrane</keyword>
<dbReference type="OrthoDB" id="4838853at2759"/>
<protein>
    <submittedName>
        <fullName evidence="3">Uncharacterized protein</fullName>
    </submittedName>
</protein>
<feature type="compositionally biased region" description="Basic and acidic residues" evidence="1">
    <location>
        <begin position="13"/>
        <end position="27"/>
    </location>
</feature>
<organism evidence="3 4">
    <name type="scientific">Colletotrichum fioriniae PJ7</name>
    <dbReference type="NCBI Taxonomy" id="1445577"/>
    <lineage>
        <taxon>Eukaryota</taxon>
        <taxon>Fungi</taxon>
        <taxon>Dikarya</taxon>
        <taxon>Ascomycota</taxon>
        <taxon>Pezizomycotina</taxon>
        <taxon>Sordariomycetes</taxon>
        <taxon>Hypocreomycetidae</taxon>
        <taxon>Glomerellales</taxon>
        <taxon>Glomerellaceae</taxon>
        <taxon>Colletotrichum</taxon>
        <taxon>Colletotrichum acutatum species complex</taxon>
    </lineage>
</organism>
<dbReference type="Proteomes" id="UP000020467">
    <property type="component" value="Unassembled WGS sequence"/>
</dbReference>
<accession>A0A010QWQ2</accession>
<proteinExistence type="predicted"/>
<feature type="compositionally biased region" description="Basic and acidic residues" evidence="1">
    <location>
        <begin position="60"/>
        <end position="79"/>
    </location>
</feature>
<evidence type="ECO:0000256" key="2">
    <source>
        <dbReference type="SAM" id="Phobius"/>
    </source>
</evidence>
<reference evidence="3 4" key="1">
    <citation type="submission" date="2014-02" db="EMBL/GenBank/DDBJ databases">
        <title>The genome sequence of Colletotrichum fioriniae PJ7.</title>
        <authorList>
            <person name="Baroncelli R."/>
            <person name="Thon M.R."/>
        </authorList>
    </citation>
    <scope>NUCLEOTIDE SEQUENCE [LARGE SCALE GENOMIC DNA]</scope>
    <source>
        <strain evidence="3 4">PJ7</strain>
    </source>
</reference>
<dbReference type="PANTHER" id="PTHR42024">
    <property type="entry name" value="AMINO ACID PERMEASE_ SLC12A DOMAIN-CONTAINING PROTEIN"/>
    <property type="match status" value="1"/>
</dbReference>
<keyword evidence="2" id="KW-0812">Transmembrane</keyword>
<feature type="transmembrane region" description="Helical" evidence="2">
    <location>
        <begin position="305"/>
        <end position="326"/>
    </location>
</feature>
<feature type="region of interest" description="Disordered" evidence="1">
    <location>
        <begin position="1"/>
        <end position="176"/>
    </location>
</feature>
<feature type="transmembrane region" description="Helical" evidence="2">
    <location>
        <begin position="272"/>
        <end position="293"/>
    </location>
</feature>